<dbReference type="Gene3D" id="3.90.550.10">
    <property type="entry name" value="Spore Coat Polysaccharide Biosynthesis Protein SpsA, Chain A"/>
    <property type="match status" value="1"/>
</dbReference>
<feature type="domain" description="Glycosyltransferase 2-like" evidence="1">
    <location>
        <begin position="26"/>
        <end position="199"/>
    </location>
</feature>
<evidence type="ECO:0000313" key="3">
    <source>
        <dbReference type="Proteomes" id="UP000549052"/>
    </source>
</evidence>
<reference evidence="2 3" key="1">
    <citation type="submission" date="2020-07" db="EMBL/GenBank/DDBJ databases">
        <title>Genomic Encyclopedia of Type Strains, Phase IV (KMG-V): Genome sequencing to study the core and pangenomes of soil and plant-associated prokaryotes.</title>
        <authorList>
            <person name="Whitman W."/>
        </authorList>
    </citation>
    <scope>NUCLEOTIDE SEQUENCE [LARGE SCALE GENOMIC DNA]</scope>
    <source>
        <strain evidence="2 3">AN3</strain>
    </source>
</reference>
<evidence type="ECO:0000259" key="1">
    <source>
        <dbReference type="Pfam" id="PF00535"/>
    </source>
</evidence>
<name>A0A839EKI8_9HYPH</name>
<dbReference type="PANTHER" id="PTHR43179:SF10">
    <property type="entry name" value="GLYCOSYL TRANSFERASE"/>
    <property type="match status" value="1"/>
</dbReference>
<keyword evidence="3" id="KW-1185">Reference proteome</keyword>
<dbReference type="PANTHER" id="PTHR43179">
    <property type="entry name" value="RHAMNOSYLTRANSFERASE WBBL"/>
    <property type="match status" value="1"/>
</dbReference>
<dbReference type="SUPFAM" id="SSF53448">
    <property type="entry name" value="Nucleotide-diphospho-sugar transferases"/>
    <property type="match status" value="1"/>
</dbReference>
<dbReference type="InterPro" id="IPR001173">
    <property type="entry name" value="Glyco_trans_2-like"/>
</dbReference>
<dbReference type="Pfam" id="PF00535">
    <property type="entry name" value="Glycos_transf_2"/>
    <property type="match status" value="1"/>
</dbReference>
<proteinExistence type="predicted"/>
<accession>A0A839EKI8</accession>
<gene>
    <name evidence="2" type="ORF">FHW16_002546</name>
</gene>
<dbReference type="CDD" id="cd04186">
    <property type="entry name" value="GT_2_like_c"/>
    <property type="match status" value="1"/>
</dbReference>
<evidence type="ECO:0000313" key="2">
    <source>
        <dbReference type="EMBL" id="MBA8878828.1"/>
    </source>
</evidence>
<comment type="caution">
    <text evidence="2">The sequence shown here is derived from an EMBL/GenBank/DDBJ whole genome shotgun (WGS) entry which is preliminary data.</text>
</comment>
<organism evidence="2 3">
    <name type="scientific">Phyllobacterium myrsinacearum</name>
    <dbReference type="NCBI Taxonomy" id="28101"/>
    <lineage>
        <taxon>Bacteria</taxon>
        <taxon>Pseudomonadati</taxon>
        <taxon>Pseudomonadota</taxon>
        <taxon>Alphaproteobacteria</taxon>
        <taxon>Hyphomicrobiales</taxon>
        <taxon>Phyllobacteriaceae</taxon>
        <taxon>Phyllobacterium</taxon>
    </lineage>
</organism>
<dbReference type="Proteomes" id="UP000549052">
    <property type="component" value="Unassembled WGS sequence"/>
</dbReference>
<dbReference type="AlphaFoldDB" id="A0A839EKI8"/>
<protein>
    <recommendedName>
        <fullName evidence="1">Glycosyltransferase 2-like domain-containing protein</fullName>
    </recommendedName>
</protein>
<dbReference type="InterPro" id="IPR029044">
    <property type="entry name" value="Nucleotide-diphossugar_trans"/>
</dbReference>
<sequence>MIEQKAPDAHPDYELTIGIVIFKPDRTMLAKTLQSLQRAVNEVTPLRAKLYIIDNSPEPSDDGLKELLPDLPLQVIAGHGNVGFGAANNMVLGMAGKFHLVLNPDVEMEPDALKQALAFMTDTPSTGLITPRAFNPDGSTQYLCKRYPAIFDLLLRGFAPRSIKALFRQRLDRYEMHDQIADTPFWDPPIVSGCFMFFRGDVYRQLGGFDPRYLLYFEDFDISLRAGKIARIAYVPAVKIVHEGGNAASKGLWHIRQFARSAFIFYTTHPLKLF</sequence>
<dbReference type="EMBL" id="JACGXN010000003">
    <property type="protein sequence ID" value="MBA8878828.1"/>
    <property type="molecule type" value="Genomic_DNA"/>
</dbReference>
<dbReference type="RefSeq" id="WP_182549521.1">
    <property type="nucleotide sequence ID" value="NZ_JACGXN010000003.1"/>
</dbReference>